<comment type="caution">
    <text evidence="1">The sequence shown here is derived from an EMBL/GenBank/DDBJ whole genome shotgun (WGS) entry which is preliminary data.</text>
</comment>
<feature type="non-terminal residue" evidence="1">
    <location>
        <position position="115"/>
    </location>
</feature>
<protein>
    <submittedName>
        <fullName evidence="1">28681_t:CDS:1</fullName>
    </submittedName>
</protein>
<accession>A0ACA9NJ36</accession>
<evidence type="ECO:0000313" key="2">
    <source>
        <dbReference type="Proteomes" id="UP000789920"/>
    </source>
</evidence>
<proteinExistence type="predicted"/>
<reference evidence="1" key="1">
    <citation type="submission" date="2021-06" db="EMBL/GenBank/DDBJ databases">
        <authorList>
            <person name="Kallberg Y."/>
            <person name="Tangrot J."/>
            <person name="Rosling A."/>
        </authorList>
    </citation>
    <scope>NUCLEOTIDE SEQUENCE</scope>
    <source>
        <strain evidence="1">MA461A</strain>
    </source>
</reference>
<organism evidence="1 2">
    <name type="scientific">Racocetra persica</name>
    <dbReference type="NCBI Taxonomy" id="160502"/>
    <lineage>
        <taxon>Eukaryota</taxon>
        <taxon>Fungi</taxon>
        <taxon>Fungi incertae sedis</taxon>
        <taxon>Mucoromycota</taxon>
        <taxon>Glomeromycotina</taxon>
        <taxon>Glomeromycetes</taxon>
        <taxon>Diversisporales</taxon>
        <taxon>Gigasporaceae</taxon>
        <taxon>Racocetra</taxon>
    </lineage>
</organism>
<dbReference type="Proteomes" id="UP000789920">
    <property type="component" value="Unassembled WGS sequence"/>
</dbReference>
<name>A0ACA9NJ36_9GLOM</name>
<keyword evidence="2" id="KW-1185">Reference proteome</keyword>
<feature type="non-terminal residue" evidence="1">
    <location>
        <position position="1"/>
    </location>
</feature>
<dbReference type="EMBL" id="CAJVQC010014773">
    <property type="protein sequence ID" value="CAG8660632.1"/>
    <property type="molecule type" value="Genomic_DNA"/>
</dbReference>
<gene>
    <name evidence="1" type="ORF">RPERSI_LOCUS8263</name>
</gene>
<sequence length="115" mass="13401">DIHINNVKNKRNYENENPETLEVPIKKVNISVGNDGSLSENNEYEKHHEEDEKIISSEVKSIKYQIGFEEVVGNACEHEDKKWSEIEKKFLSALREYGADKNDFNKTETLEILVY</sequence>
<evidence type="ECO:0000313" key="1">
    <source>
        <dbReference type="EMBL" id="CAG8660632.1"/>
    </source>
</evidence>